<dbReference type="PANTHER" id="PTHR47529">
    <property type="entry name" value="PEPTIDYL-PROLYL CIS-TRANS ISOMERASE D"/>
    <property type="match status" value="1"/>
</dbReference>
<reference evidence="9 10" key="1">
    <citation type="submission" date="2018-09" db="EMBL/GenBank/DDBJ databases">
        <title>Genomic Encyclopedia of Archaeal and Bacterial Type Strains, Phase II (KMG-II): from individual species to whole genera.</title>
        <authorList>
            <person name="Goeker M."/>
        </authorList>
    </citation>
    <scope>NUCLEOTIDE SEQUENCE [LARGE SCALE GENOMIC DNA]</scope>
    <source>
        <strain evidence="9 10">DSM 11458</strain>
    </source>
</reference>
<dbReference type="InterPro" id="IPR000297">
    <property type="entry name" value="PPIase_PpiC"/>
</dbReference>
<dbReference type="STRING" id="1443111.Z949_2088"/>
<evidence type="ECO:0000256" key="4">
    <source>
        <dbReference type="ARBA" id="ARBA00022989"/>
    </source>
</evidence>
<evidence type="ECO:0000256" key="7">
    <source>
        <dbReference type="ARBA" id="ARBA00038408"/>
    </source>
</evidence>
<name>A0A420DN11_9RHOB</name>
<comment type="similarity">
    <text evidence="7">Belongs to the PpiD chaperone family.</text>
</comment>
<dbReference type="Proteomes" id="UP000284407">
    <property type="component" value="Unassembled WGS sequence"/>
</dbReference>
<evidence type="ECO:0000256" key="5">
    <source>
        <dbReference type="ARBA" id="ARBA00023136"/>
    </source>
</evidence>
<dbReference type="SUPFAM" id="SSF54534">
    <property type="entry name" value="FKBP-like"/>
    <property type="match status" value="1"/>
</dbReference>
<keyword evidence="9" id="KW-0413">Isomerase</keyword>
<dbReference type="GO" id="GO:0005886">
    <property type="term" value="C:plasma membrane"/>
    <property type="evidence" value="ECO:0007669"/>
    <property type="project" value="UniProtKB-SubCell"/>
</dbReference>
<evidence type="ECO:0000256" key="2">
    <source>
        <dbReference type="ARBA" id="ARBA00022475"/>
    </source>
</evidence>
<dbReference type="InterPro" id="IPR027304">
    <property type="entry name" value="Trigger_fact/SurA_dom_sf"/>
</dbReference>
<organism evidence="9 10">
    <name type="scientific">Sulfitobacter guttiformis</name>
    <dbReference type="NCBI Taxonomy" id="74349"/>
    <lineage>
        <taxon>Bacteria</taxon>
        <taxon>Pseudomonadati</taxon>
        <taxon>Pseudomonadota</taxon>
        <taxon>Alphaproteobacteria</taxon>
        <taxon>Rhodobacterales</taxon>
        <taxon>Roseobacteraceae</taxon>
        <taxon>Sulfitobacter</taxon>
    </lineage>
</organism>
<keyword evidence="6" id="KW-0143">Chaperone</keyword>
<dbReference type="RefSeq" id="WP_025062555.1">
    <property type="nucleotide sequence ID" value="NZ_RAQK01000001.1"/>
</dbReference>
<evidence type="ECO:0000313" key="10">
    <source>
        <dbReference type="Proteomes" id="UP000284407"/>
    </source>
</evidence>
<evidence type="ECO:0000313" key="9">
    <source>
        <dbReference type="EMBL" id="RKE95595.1"/>
    </source>
</evidence>
<feature type="domain" description="PpiC" evidence="8">
    <location>
        <begin position="244"/>
        <end position="363"/>
    </location>
</feature>
<evidence type="ECO:0000256" key="3">
    <source>
        <dbReference type="ARBA" id="ARBA00022692"/>
    </source>
</evidence>
<dbReference type="Pfam" id="PF13624">
    <property type="entry name" value="SurA_N_3"/>
    <property type="match status" value="1"/>
</dbReference>
<evidence type="ECO:0000259" key="8">
    <source>
        <dbReference type="Pfam" id="PF13145"/>
    </source>
</evidence>
<dbReference type="Gene3D" id="1.10.4030.10">
    <property type="entry name" value="Porin chaperone SurA, peptide-binding domain"/>
    <property type="match status" value="1"/>
</dbReference>
<dbReference type="InterPro" id="IPR052029">
    <property type="entry name" value="PpiD_chaperone"/>
</dbReference>
<keyword evidence="10" id="KW-1185">Reference proteome</keyword>
<evidence type="ECO:0000256" key="1">
    <source>
        <dbReference type="ARBA" id="ARBA00004401"/>
    </source>
</evidence>
<dbReference type="OrthoDB" id="9768393at2"/>
<keyword evidence="4" id="KW-1133">Transmembrane helix</keyword>
<keyword evidence="2" id="KW-1003">Cell membrane</keyword>
<gene>
    <name evidence="9" type="ORF">C8N30_0132</name>
</gene>
<accession>A0A420DN11</accession>
<keyword evidence="5" id="KW-0472">Membrane</keyword>
<dbReference type="PANTHER" id="PTHR47529:SF1">
    <property type="entry name" value="PERIPLASMIC CHAPERONE PPID"/>
    <property type="match status" value="1"/>
</dbReference>
<keyword evidence="3" id="KW-0812">Transmembrane</keyword>
<comment type="caution">
    <text evidence="9">The sequence shown here is derived from an EMBL/GenBank/DDBJ whole genome shotgun (WGS) entry which is preliminary data.</text>
</comment>
<dbReference type="AlphaFoldDB" id="A0A420DN11"/>
<dbReference type="Pfam" id="PF13145">
    <property type="entry name" value="Rotamase_2"/>
    <property type="match status" value="1"/>
</dbReference>
<comment type="subcellular location">
    <subcellularLocation>
        <location evidence="1">Cell membrane</location>
        <topology evidence="1">Single-pass type II membrane protein</topology>
    </subcellularLocation>
</comment>
<proteinExistence type="inferred from homology"/>
<evidence type="ECO:0000256" key="6">
    <source>
        <dbReference type="ARBA" id="ARBA00023186"/>
    </source>
</evidence>
<sequence length="613" mass="66235">MAKKSSVGKTAMWIVVGLLFIGLGGFGAVNLSGNIRTIGTVGDKPIAVDTYARQVQNELRAISQQTGSAMSFAQAQSLGLDRAVLQRITRDRALDHEATQMGLSIGDEALRDRILEIPSFQGVDGQFDREGYAQALRTAGLNESDFEVSLREETARQLLQGAVLSGVEMPAIYSQTLVAYVGEQRDFTWVLFSDTGAEDATPQADEETLRAYFEANADSFVLPATKKITYAWLNPTDILDQVEVPEDELRAEYDSRAEQYIQPERRLVERLVFADQAAADQAAAALEVDGTTFEALVQERGLQLSDVDLGDVDIASLGAAGAPVFEAAVGDIVGPAPTNLGPALFRVNAVLPAQTVTFEEAEPELRDAIAADRAIRQVESLAEDFDNRLAGGNTLEQLAEQTDMVLGQIDWTVDSTDGIAAYDAFREAAATVAAGDFPQVEQLSDGGVFALRLDEALLERPATYEDVAEEVANRWTAEQIVKRLTVQAEAAKVALEAGTPLSDQGLSVRVAKEQTRNAFITNTPVGFTAEVFEMEVGDVRIIEDEETVVLVRLDAINAAGDSEEATALVAQLRNQQNEALARGLFDIFADDTLLRAGQNIDPRAVNAVNVNFQ</sequence>
<dbReference type="GO" id="GO:0003755">
    <property type="term" value="F:peptidyl-prolyl cis-trans isomerase activity"/>
    <property type="evidence" value="ECO:0007669"/>
    <property type="project" value="InterPro"/>
</dbReference>
<dbReference type="SUPFAM" id="SSF109998">
    <property type="entry name" value="Triger factor/SurA peptide-binding domain-like"/>
    <property type="match status" value="1"/>
</dbReference>
<dbReference type="EMBL" id="RAQK01000001">
    <property type="protein sequence ID" value="RKE95595.1"/>
    <property type="molecule type" value="Genomic_DNA"/>
</dbReference>
<protein>
    <submittedName>
        <fullName evidence="9">Peptidyl-prolyl cis-trans isomerase D</fullName>
    </submittedName>
</protein>